<dbReference type="GO" id="GO:0006952">
    <property type="term" value="P:defense response"/>
    <property type="evidence" value="ECO:0007669"/>
    <property type="project" value="InterPro"/>
</dbReference>
<dbReference type="Proteomes" id="UP000685013">
    <property type="component" value="Chromosome 8"/>
</dbReference>
<dbReference type="SMART" id="SM00239">
    <property type="entry name" value="C2"/>
    <property type="match status" value="1"/>
</dbReference>
<comment type="caution">
    <text evidence="3">The sequence shown here is derived from an EMBL/GenBank/DDBJ whole genome shotgun (WGS) entry which is preliminary data.</text>
</comment>
<protein>
    <submittedName>
        <fullName evidence="3">Protein SRC2</fullName>
    </submittedName>
</protein>
<feature type="non-terminal residue" evidence="3">
    <location>
        <position position="1"/>
    </location>
</feature>
<dbReference type="Pfam" id="PF00168">
    <property type="entry name" value="C2"/>
    <property type="match status" value="1"/>
</dbReference>
<organism evidence="3 4">
    <name type="scientific">Cucurbita argyrosperma subsp. sororia</name>
    <dbReference type="NCBI Taxonomy" id="37648"/>
    <lineage>
        <taxon>Eukaryota</taxon>
        <taxon>Viridiplantae</taxon>
        <taxon>Streptophyta</taxon>
        <taxon>Embryophyta</taxon>
        <taxon>Tracheophyta</taxon>
        <taxon>Spermatophyta</taxon>
        <taxon>Magnoliopsida</taxon>
        <taxon>eudicotyledons</taxon>
        <taxon>Gunneridae</taxon>
        <taxon>Pentapetalae</taxon>
        <taxon>rosids</taxon>
        <taxon>fabids</taxon>
        <taxon>Cucurbitales</taxon>
        <taxon>Cucurbitaceae</taxon>
        <taxon>Cucurbiteae</taxon>
        <taxon>Cucurbita</taxon>
    </lineage>
</organism>
<evidence type="ECO:0000313" key="4">
    <source>
        <dbReference type="Proteomes" id="UP000685013"/>
    </source>
</evidence>
<keyword evidence="4" id="KW-1185">Reference proteome</keyword>
<dbReference type="CDD" id="cd04051">
    <property type="entry name" value="C2_SRC2_like"/>
    <property type="match status" value="1"/>
</dbReference>
<feature type="region of interest" description="Disordered" evidence="1">
    <location>
        <begin position="201"/>
        <end position="231"/>
    </location>
</feature>
<feature type="compositionally biased region" description="Pro residues" evidence="1">
    <location>
        <begin position="218"/>
        <end position="231"/>
    </location>
</feature>
<evidence type="ECO:0000259" key="2">
    <source>
        <dbReference type="PROSITE" id="PS50004"/>
    </source>
</evidence>
<dbReference type="PANTHER" id="PTHR32246">
    <property type="entry name" value="INGRESSION PROTEIN FIC1"/>
    <property type="match status" value="1"/>
</dbReference>
<gene>
    <name evidence="3" type="primary">SRC2-3</name>
    <name evidence="3" type="ORF">SDJN03_13440</name>
</gene>
<feature type="region of interest" description="Disordered" evidence="1">
    <location>
        <begin position="260"/>
        <end position="289"/>
    </location>
</feature>
<proteinExistence type="predicted"/>
<reference evidence="3 4" key="1">
    <citation type="journal article" date="2021" name="Hortic Res">
        <title>The domestication of Cucurbita argyrosperma as revealed by the genome of its wild relative.</title>
        <authorList>
            <person name="Barrera-Redondo J."/>
            <person name="Sanchez-de la Vega G."/>
            <person name="Aguirre-Liguori J.A."/>
            <person name="Castellanos-Morales G."/>
            <person name="Gutierrez-Guerrero Y.T."/>
            <person name="Aguirre-Dugua X."/>
            <person name="Aguirre-Planter E."/>
            <person name="Tenaillon M.I."/>
            <person name="Lira-Saade R."/>
            <person name="Eguiarte L.E."/>
        </authorList>
    </citation>
    <scope>NUCLEOTIDE SEQUENCE [LARGE SCALE GENOMIC DNA]</scope>
    <source>
        <strain evidence="3">JBR-2021</strain>
    </source>
</reference>
<dbReference type="InterPro" id="IPR044750">
    <property type="entry name" value="C2_SRC2/BAP"/>
</dbReference>
<evidence type="ECO:0000313" key="3">
    <source>
        <dbReference type="EMBL" id="KAG6593964.1"/>
    </source>
</evidence>
<feature type="domain" description="C2" evidence="2">
    <location>
        <begin position="1"/>
        <end position="119"/>
    </location>
</feature>
<dbReference type="AlphaFoldDB" id="A0AAV6N8Y4"/>
<evidence type="ECO:0000256" key="1">
    <source>
        <dbReference type="SAM" id="MobiDB-lite"/>
    </source>
</evidence>
<sequence>MALNTDPMCLDINIVSATGLTGVDPASKPKLYVVVSFVGAAVNQQRARTNVDKDGGGNPTWNFAVKFAVDVEAVKQGIEGSLVFALKYEDGRGDRDLGEVHVSVAELLQSAGDGKSMRYAAVSYPVRKPSGETVGVLNFEYKFGGSPASDTPAAGFPTRSIGIYPPQYCYPPPPPAAGYGSYPPPPQPSCPYPPPPQYHYTPPPTYQSYNVGPSATLPYPPNNAGPSAAPPSPYPPYNIGPSAAPPSPYPPYNIGPSAAPPYANPYSPQPTHVQARAPPVEQRSTPKKKKSVWGSALGVAGAVAVGVLSGVVGSSLELPAGPDVTDLTAGFQPPDPTALAPTDLSFINTFDPEAFRDATYVDYSSLI</sequence>
<dbReference type="EMBL" id="JAGKQH010000008">
    <property type="protein sequence ID" value="KAG6593964.1"/>
    <property type="molecule type" value="Genomic_DNA"/>
</dbReference>
<dbReference type="PROSITE" id="PS50004">
    <property type="entry name" value="C2"/>
    <property type="match status" value="1"/>
</dbReference>
<dbReference type="InterPro" id="IPR000008">
    <property type="entry name" value="C2_dom"/>
</dbReference>
<name>A0AAV6N8Y4_9ROSI</name>
<accession>A0AAV6N8Y4</accession>
<dbReference type="PANTHER" id="PTHR32246:SF173">
    <property type="entry name" value="C2 DOMAIN-CONTAINING PROTEIN"/>
    <property type="match status" value="1"/>
</dbReference>